<organism evidence="9 10">
    <name type="scientific">Dreissena polymorpha</name>
    <name type="common">Zebra mussel</name>
    <name type="synonym">Mytilus polymorpha</name>
    <dbReference type="NCBI Taxonomy" id="45954"/>
    <lineage>
        <taxon>Eukaryota</taxon>
        <taxon>Metazoa</taxon>
        <taxon>Spiralia</taxon>
        <taxon>Lophotrochozoa</taxon>
        <taxon>Mollusca</taxon>
        <taxon>Bivalvia</taxon>
        <taxon>Autobranchia</taxon>
        <taxon>Heteroconchia</taxon>
        <taxon>Euheterodonta</taxon>
        <taxon>Imparidentia</taxon>
        <taxon>Neoheterodontei</taxon>
        <taxon>Myida</taxon>
        <taxon>Dreissenoidea</taxon>
        <taxon>Dreissenidae</taxon>
        <taxon>Dreissena</taxon>
    </lineage>
</organism>
<evidence type="ECO:0000256" key="4">
    <source>
        <dbReference type="ARBA" id="ARBA00022840"/>
    </source>
</evidence>
<dbReference type="Pfam" id="PF23445">
    <property type="entry name" value="WHD_SNRNP200"/>
    <property type="match status" value="1"/>
</dbReference>
<evidence type="ECO:0000256" key="2">
    <source>
        <dbReference type="ARBA" id="ARBA00022801"/>
    </source>
</evidence>
<feature type="domain" description="MER3 helicase-like winged helix" evidence="8">
    <location>
        <begin position="14"/>
        <end position="61"/>
    </location>
</feature>
<comment type="catalytic activity">
    <reaction evidence="5">
        <text>Couples ATP hydrolysis with the unwinding of duplex DNA by translocating in the 3'-5' direction.</text>
        <dbReference type="EC" id="5.6.2.4"/>
    </reaction>
</comment>
<evidence type="ECO:0000256" key="3">
    <source>
        <dbReference type="ARBA" id="ARBA00022806"/>
    </source>
</evidence>
<dbReference type="Proteomes" id="UP000828390">
    <property type="component" value="Unassembled WGS sequence"/>
</dbReference>
<dbReference type="FunFam" id="1.10.10.10:FF:000012">
    <property type="entry name" value="U5 small nuclear ribonucleoprotein helicase"/>
    <property type="match status" value="1"/>
</dbReference>
<dbReference type="InterPro" id="IPR036388">
    <property type="entry name" value="WH-like_DNA-bd_sf"/>
</dbReference>
<dbReference type="EMBL" id="JAIWYP010000006">
    <property type="protein sequence ID" value="KAH3806659.1"/>
    <property type="molecule type" value="Genomic_DNA"/>
</dbReference>
<reference evidence="9" key="1">
    <citation type="journal article" date="2019" name="bioRxiv">
        <title>The Genome of the Zebra Mussel, Dreissena polymorpha: A Resource for Invasive Species Research.</title>
        <authorList>
            <person name="McCartney M.A."/>
            <person name="Auch B."/>
            <person name="Kono T."/>
            <person name="Mallez S."/>
            <person name="Zhang Y."/>
            <person name="Obille A."/>
            <person name="Becker A."/>
            <person name="Abrahante J.E."/>
            <person name="Garbe J."/>
            <person name="Badalamenti J.P."/>
            <person name="Herman A."/>
            <person name="Mangelson H."/>
            <person name="Liachko I."/>
            <person name="Sullivan S."/>
            <person name="Sone E.D."/>
            <person name="Koren S."/>
            <person name="Silverstein K.A.T."/>
            <person name="Beckman K.B."/>
            <person name="Gohl D.M."/>
        </authorList>
    </citation>
    <scope>NUCLEOTIDE SEQUENCE</scope>
    <source>
        <strain evidence="9">Duluth1</strain>
        <tissue evidence="9">Whole animal</tissue>
    </source>
</reference>
<keyword evidence="10" id="KW-1185">Reference proteome</keyword>
<evidence type="ECO:0000256" key="5">
    <source>
        <dbReference type="ARBA" id="ARBA00034617"/>
    </source>
</evidence>
<dbReference type="GO" id="GO:0005524">
    <property type="term" value="F:ATP binding"/>
    <property type="evidence" value="ECO:0007669"/>
    <property type="project" value="UniProtKB-KW"/>
</dbReference>
<name>A0A9D4JE96_DREPO</name>
<dbReference type="GO" id="GO:0016787">
    <property type="term" value="F:hydrolase activity"/>
    <property type="evidence" value="ECO:0007669"/>
    <property type="project" value="UniProtKB-KW"/>
</dbReference>
<comment type="caution">
    <text evidence="9">The sequence shown here is derived from an EMBL/GenBank/DDBJ whole genome shotgun (WGS) entry which is preliminary data.</text>
</comment>
<gene>
    <name evidence="9" type="ORF">DPMN_134983</name>
</gene>
<keyword evidence="3" id="KW-0347">Helicase</keyword>
<evidence type="ECO:0000313" key="10">
    <source>
        <dbReference type="Proteomes" id="UP000828390"/>
    </source>
</evidence>
<evidence type="ECO:0000256" key="1">
    <source>
        <dbReference type="ARBA" id="ARBA00022741"/>
    </source>
</evidence>
<dbReference type="Gene3D" id="1.10.10.10">
    <property type="entry name" value="Winged helix-like DNA-binding domain superfamily/Winged helix DNA-binding domain"/>
    <property type="match status" value="1"/>
</dbReference>
<evidence type="ECO:0000313" key="9">
    <source>
        <dbReference type="EMBL" id="KAH3806659.1"/>
    </source>
</evidence>
<dbReference type="PANTHER" id="PTHR47835:SF3">
    <property type="entry name" value="HELICASE FOR MEIOSIS 1"/>
    <property type="match status" value="1"/>
</dbReference>
<keyword evidence="2" id="KW-0378">Hydrolase</keyword>
<evidence type="ECO:0000256" key="6">
    <source>
        <dbReference type="ARBA" id="ARBA00034808"/>
    </source>
</evidence>
<sequence>MKYEHLLNGTQVIESSLHRNLMEHLNAEIALATISDISVALEWLKYTFLYIRVMKNPGHYGNCPIYSHQGWLSLILACLSLL</sequence>
<proteinExistence type="predicted"/>
<protein>
    <recommendedName>
        <fullName evidence="6">DNA 3'-5' helicase</fullName>
        <ecNumber evidence="6">5.6.2.4</ecNumber>
    </recommendedName>
</protein>
<dbReference type="PANTHER" id="PTHR47835">
    <property type="entry name" value="HFM1, ATP DEPENDENT DNA HELICASE HOMOLOG"/>
    <property type="match status" value="1"/>
</dbReference>
<dbReference type="AlphaFoldDB" id="A0A9D4JE96"/>
<reference evidence="9" key="2">
    <citation type="submission" date="2020-11" db="EMBL/GenBank/DDBJ databases">
        <authorList>
            <person name="McCartney M.A."/>
            <person name="Auch B."/>
            <person name="Kono T."/>
            <person name="Mallez S."/>
            <person name="Becker A."/>
            <person name="Gohl D.M."/>
            <person name="Silverstein K.A.T."/>
            <person name="Koren S."/>
            <person name="Bechman K.B."/>
            <person name="Herman A."/>
            <person name="Abrahante J.E."/>
            <person name="Garbe J."/>
        </authorList>
    </citation>
    <scope>NUCLEOTIDE SEQUENCE</scope>
    <source>
        <strain evidence="9">Duluth1</strain>
        <tissue evidence="9">Whole animal</tissue>
    </source>
</reference>
<dbReference type="EC" id="5.6.2.4" evidence="6"/>
<evidence type="ECO:0000256" key="7">
    <source>
        <dbReference type="ARBA" id="ARBA00048988"/>
    </source>
</evidence>
<dbReference type="InterPro" id="IPR057842">
    <property type="entry name" value="WH_MER3"/>
</dbReference>
<dbReference type="GO" id="GO:0043138">
    <property type="term" value="F:3'-5' DNA helicase activity"/>
    <property type="evidence" value="ECO:0007669"/>
    <property type="project" value="UniProtKB-EC"/>
</dbReference>
<keyword evidence="1" id="KW-0547">Nucleotide-binding</keyword>
<dbReference type="InterPro" id="IPR052247">
    <property type="entry name" value="Meiotic_Crossover_Helicase"/>
</dbReference>
<keyword evidence="4" id="KW-0067">ATP-binding</keyword>
<evidence type="ECO:0000259" key="8">
    <source>
        <dbReference type="Pfam" id="PF23445"/>
    </source>
</evidence>
<comment type="catalytic activity">
    <reaction evidence="7">
        <text>ATP + H2O = ADP + phosphate + H(+)</text>
        <dbReference type="Rhea" id="RHEA:13065"/>
        <dbReference type="ChEBI" id="CHEBI:15377"/>
        <dbReference type="ChEBI" id="CHEBI:15378"/>
        <dbReference type="ChEBI" id="CHEBI:30616"/>
        <dbReference type="ChEBI" id="CHEBI:43474"/>
        <dbReference type="ChEBI" id="CHEBI:456216"/>
        <dbReference type="EC" id="5.6.2.4"/>
    </reaction>
</comment>
<accession>A0A9D4JE96</accession>